<evidence type="ECO:0000256" key="1">
    <source>
        <dbReference type="SAM" id="Phobius"/>
    </source>
</evidence>
<sequence>MEPLLIESLPTIRSLLYYGAVYGILVAVAYWVYTDARERGSRYAALWGVATLVFAILAVIPYMYLRWRDGVDAGA</sequence>
<dbReference type="OrthoDB" id="248255at2157"/>
<gene>
    <name evidence="2" type="ORF">AArcSl_2550</name>
</gene>
<dbReference type="AlphaFoldDB" id="A0A343TM48"/>
<feature type="transmembrane region" description="Helical" evidence="1">
    <location>
        <begin position="45"/>
        <end position="65"/>
    </location>
</feature>
<feature type="transmembrane region" description="Helical" evidence="1">
    <location>
        <begin position="15"/>
        <end position="33"/>
    </location>
</feature>
<evidence type="ECO:0000313" key="2">
    <source>
        <dbReference type="EMBL" id="AUX10170.1"/>
    </source>
</evidence>
<protein>
    <submittedName>
        <fullName evidence="2">Uncharacterized protein</fullName>
    </submittedName>
</protein>
<dbReference type="Proteomes" id="UP000263012">
    <property type="component" value="Chromosome"/>
</dbReference>
<keyword evidence="1" id="KW-0812">Transmembrane</keyword>
<accession>A0A343TM48</accession>
<dbReference type="GeneID" id="37878907"/>
<keyword evidence="3" id="KW-1185">Reference proteome</keyword>
<name>A0A343TM48_9EURY</name>
<dbReference type="KEGG" id="hdf:AArcSl_2550"/>
<organism evidence="2 3">
    <name type="scientific">Halalkaliarchaeum desulfuricum</name>
    <dbReference type="NCBI Taxonomy" id="2055893"/>
    <lineage>
        <taxon>Archaea</taxon>
        <taxon>Methanobacteriati</taxon>
        <taxon>Methanobacteriota</taxon>
        <taxon>Stenosarchaea group</taxon>
        <taxon>Halobacteria</taxon>
        <taxon>Halobacteriales</taxon>
        <taxon>Haloferacaceae</taxon>
        <taxon>Halalkaliarchaeum</taxon>
    </lineage>
</organism>
<proteinExistence type="predicted"/>
<keyword evidence="1" id="KW-0472">Membrane</keyword>
<reference evidence="3" key="1">
    <citation type="submission" date="2017-11" db="EMBL/GenBank/DDBJ databases">
        <title>Phenotypic and genomic properties of facultatively anaerobic sulfur-reducing natronoarchaea from hypersaline soda lakes.</title>
        <authorList>
            <person name="Sorokin D.Y."/>
            <person name="Kublanov I.V."/>
            <person name="Roman P."/>
            <person name="Sinninghe Damste J.S."/>
            <person name="Golyshin P.N."/>
            <person name="Rojo D."/>
            <person name="Ciordia S."/>
            <person name="Mena M.D.C."/>
            <person name="Ferrer M."/>
            <person name="Messina E."/>
            <person name="Smedile F."/>
            <person name="La Spada G."/>
            <person name="La Cono V."/>
            <person name="Yakimov M.M."/>
        </authorList>
    </citation>
    <scope>NUCLEOTIDE SEQUENCE [LARGE SCALE GENOMIC DNA]</scope>
    <source>
        <strain evidence="3">AArc-Sl</strain>
    </source>
</reference>
<dbReference type="RefSeq" id="WP_119819976.1">
    <property type="nucleotide sequence ID" value="NZ_CP025066.1"/>
</dbReference>
<keyword evidence="1" id="KW-1133">Transmembrane helix</keyword>
<dbReference type="EMBL" id="CP025066">
    <property type="protein sequence ID" value="AUX10170.1"/>
    <property type="molecule type" value="Genomic_DNA"/>
</dbReference>
<evidence type="ECO:0000313" key="3">
    <source>
        <dbReference type="Proteomes" id="UP000263012"/>
    </source>
</evidence>